<evidence type="ECO:0000256" key="1">
    <source>
        <dbReference type="SAM" id="MobiDB-lite"/>
    </source>
</evidence>
<dbReference type="EMBL" id="CAUYUJ010021404">
    <property type="protein sequence ID" value="CAK0904508.1"/>
    <property type="molecule type" value="Genomic_DNA"/>
</dbReference>
<feature type="region of interest" description="Disordered" evidence="1">
    <location>
        <begin position="65"/>
        <end position="85"/>
    </location>
</feature>
<name>A0ABN9XYC5_9DINO</name>
<dbReference type="Proteomes" id="UP001189429">
    <property type="component" value="Unassembled WGS sequence"/>
</dbReference>
<feature type="non-terminal residue" evidence="2">
    <location>
        <position position="1"/>
    </location>
</feature>
<accession>A0ABN9XYC5</accession>
<feature type="compositionally biased region" description="Basic and acidic residues" evidence="1">
    <location>
        <begin position="70"/>
        <end position="85"/>
    </location>
</feature>
<keyword evidence="3" id="KW-1185">Reference proteome</keyword>
<evidence type="ECO:0000313" key="2">
    <source>
        <dbReference type="EMBL" id="CAK0904508.1"/>
    </source>
</evidence>
<comment type="caution">
    <text evidence="2">The sequence shown here is derived from an EMBL/GenBank/DDBJ whole genome shotgun (WGS) entry which is preliminary data.</text>
</comment>
<proteinExistence type="predicted"/>
<sequence length="145" mass="15832">VIYGCGCIPRPRYPVGLALYGADTPTWCRVPEEPRPVPAVPPVGCARFPYQCHKLDKLSHRAATTSVRATDTDHVQAKPGMKDRTHGLELDGTGGSDGVLQQLWDAVLGGLDYEIAGRHGKQFQKTARVFYDILGFLNTIGAEQK</sequence>
<reference evidence="2" key="1">
    <citation type="submission" date="2023-10" db="EMBL/GenBank/DDBJ databases">
        <authorList>
            <person name="Chen Y."/>
            <person name="Shah S."/>
            <person name="Dougan E. K."/>
            <person name="Thang M."/>
            <person name="Chan C."/>
        </authorList>
    </citation>
    <scope>NUCLEOTIDE SEQUENCE [LARGE SCALE GENOMIC DNA]</scope>
</reference>
<evidence type="ECO:0000313" key="3">
    <source>
        <dbReference type="Proteomes" id="UP001189429"/>
    </source>
</evidence>
<protein>
    <submittedName>
        <fullName evidence="2">Uncharacterized protein</fullName>
    </submittedName>
</protein>
<feature type="non-terminal residue" evidence="2">
    <location>
        <position position="145"/>
    </location>
</feature>
<organism evidence="2 3">
    <name type="scientific">Prorocentrum cordatum</name>
    <dbReference type="NCBI Taxonomy" id="2364126"/>
    <lineage>
        <taxon>Eukaryota</taxon>
        <taxon>Sar</taxon>
        <taxon>Alveolata</taxon>
        <taxon>Dinophyceae</taxon>
        <taxon>Prorocentrales</taxon>
        <taxon>Prorocentraceae</taxon>
        <taxon>Prorocentrum</taxon>
    </lineage>
</organism>
<gene>
    <name evidence="2" type="ORF">PCOR1329_LOCUS80491</name>
</gene>